<feature type="region of interest" description="Disordered" evidence="1">
    <location>
        <begin position="45"/>
        <end position="84"/>
    </location>
</feature>
<gene>
    <name evidence="2" type="ORF">FHK92_24505</name>
</gene>
<comment type="caution">
    <text evidence="2">The sequence shown here is derived from an EMBL/GenBank/DDBJ whole genome shotgun (WGS) entry which is preliminary data.</text>
</comment>
<protein>
    <submittedName>
        <fullName evidence="2">Uncharacterized protein</fullName>
    </submittedName>
</protein>
<dbReference type="Proteomes" id="UP000572407">
    <property type="component" value="Unassembled WGS sequence"/>
</dbReference>
<name>A0A7V8UG26_9PSED</name>
<organism evidence="2 3">
    <name type="scientific">Pseudomonas brassicacearum subsp. neoaurantiaca</name>
    <dbReference type="NCBI Taxonomy" id="494916"/>
    <lineage>
        <taxon>Bacteria</taxon>
        <taxon>Pseudomonadati</taxon>
        <taxon>Pseudomonadota</taxon>
        <taxon>Gammaproteobacteria</taxon>
        <taxon>Pseudomonadales</taxon>
        <taxon>Pseudomonadaceae</taxon>
        <taxon>Pseudomonas</taxon>
    </lineage>
</organism>
<sequence length="84" mass="8891">MFLFGRGCGDTAAGLACAGPVGASLLAMAVQRSIEILEVRPSSRASSLPQGYLPLNTERMPARQRHTQPWARVGNVPFSPAISP</sequence>
<evidence type="ECO:0000256" key="1">
    <source>
        <dbReference type="SAM" id="MobiDB-lite"/>
    </source>
</evidence>
<dbReference type="EMBL" id="VDLV01000052">
    <property type="protein sequence ID" value="MBA1380915.1"/>
    <property type="molecule type" value="Genomic_DNA"/>
</dbReference>
<accession>A0A7V8UG26</accession>
<dbReference type="AlphaFoldDB" id="A0A7V8UG26"/>
<evidence type="ECO:0000313" key="2">
    <source>
        <dbReference type="EMBL" id="MBA1380915.1"/>
    </source>
</evidence>
<proteinExistence type="predicted"/>
<evidence type="ECO:0000313" key="3">
    <source>
        <dbReference type="Proteomes" id="UP000572407"/>
    </source>
</evidence>
<reference evidence="2 3" key="1">
    <citation type="submission" date="2019-06" db="EMBL/GenBank/DDBJ databases">
        <title>Analysis of the biodiversity of Brassica napus bacterial endophytes for the selection of potential efficient biofertilizers for rapeseed crops.</title>
        <authorList>
            <person name="Jimenez-Gomez A."/>
            <person name="Saati-Santamaria Z."/>
            <person name="Menendez E."/>
            <person name="Rivas R."/>
            <person name="Mateos P.F."/>
            <person name="Velazquez E."/>
            <person name="Garcia-Fraile P."/>
        </authorList>
    </citation>
    <scope>NUCLEOTIDE SEQUENCE [LARGE SCALE GENOMIC DNA]</scope>
    <source>
        <strain evidence="2 3">CDVBN10</strain>
    </source>
</reference>